<dbReference type="OrthoDB" id="116832at2"/>
<dbReference type="Gene3D" id="2.40.128.110">
    <property type="entry name" value="Lipid/polyisoprenoid-binding, YceI-like"/>
    <property type="match status" value="1"/>
</dbReference>
<evidence type="ECO:0000313" key="3">
    <source>
        <dbReference type="EMBL" id="TWI81350.1"/>
    </source>
</evidence>
<accession>A0A562SKR5</accession>
<dbReference type="InterPro" id="IPR036761">
    <property type="entry name" value="TTHA0802/YceI-like_sf"/>
</dbReference>
<dbReference type="PANTHER" id="PTHR34406">
    <property type="entry name" value="PROTEIN YCEI"/>
    <property type="match status" value="1"/>
</dbReference>
<organism evidence="3 4">
    <name type="scientific">Lacibacter cauensis</name>
    <dbReference type="NCBI Taxonomy" id="510947"/>
    <lineage>
        <taxon>Bacteria</taxon>
        <taxon>Pseudomonadati</taxon>
        <taxon>Bacteroidota</taxon>
        <taxon>Chitinophagia</taxon>
        <taxon>Chitinophagales</taxon>
        <taxon>Chitinophagaceae</taxon>
        <taxon>Lacibacter</taxon>
    </lineage>
</organism>
<dbReference type="RefSeq" id="WP_158637379.1">
    <property type="nucleotide sequence ID" value="NZ_VLLE01000004.1"/>
</dbReference>
<name>A0A562SKR5_9BACT</name>
<reference evidence="3 4" key="1">
    <citation type="journal article" date="2015" name="Stand. Genomic Sci.">
        <title>Genomic Encyclopedia of Bacterial and Archaeal Type Strains, Phase III: the genomes of soil and plant-associated and newly described type strains.</title>
        <authorList>
            <person name="Whitman W.B."/>
            <person name="Woyke T."/>
            <person name="Klenk H.P."/>
            <person name="Zhou Y."/>
            <person name="Lilburn T.G."/>
            <person name="Beck B.J."/>
            <person name="De Vos P."/>
            <person name="Vandamme P."/>
            <person name="Eisen J.A."/>
            <person name="Garrity G."/>
            <person name="Hugenholtz P."/>
            <person name="Kyrpides N.C."/>
        </authorList>
    </citation>
    <scope>NUCLEOTIDE SEQUENCE [LARGE SCALE GENOMIC DNA]</scope>
    <source>
        <strain evidence="3 4">CGMCC 1.7271</strain>
    </source>
</reference>
<feature type="signal peptide" evidence="1">
    <location>
        <begin position="1"/>
        <end position="15"/>
    </location>
</feature>
<dbReference type="EMBL" id="VLLE01000004">
    <property type="protein sequence ID" value="TWI81350.1"/>
    <property type="molecule type" value="Genomic_DNA"/>
</dbReference>
<comment type="caution">
    <text evidence="3">The sequence shown here is derived from an EMBL/GenBank/DDBJ whole genome shotgun (WGS) entry which is preliminary data.</text>
</comment>
<feature type="chain" id="PRO_5021772706" evidence="1">
    <location>
        <begin position="16"/>
        <end position="181"/>
    </location>
</feature>
<dbReference type="Proteomes" id="UP000316167">
    <property type="component" value="Unassembled WGS sequence"/>
</dbReference>
<evidence type="ECO:0000256" key="1">
    <source>
        <dbReference type="SAM" id="SignalP"/>
    </source>
</evidence>
<dbReference type="Pfam" id="PF04264">
    <property type="entry name" value="YceI"/>
    <property type="match status" value="1"/>
</dbReference>
<gene>
    <name evidence="3" type="ORF">IQ13_2368</name>
</gene>
<dbReference type="InterPro" id="IPR007372">
    <property type="entry name" value="Lipid/polyisoprenoid-bd_YceI"/>
</dbReference>
<dbReference type="PANTHER" id="PTHR34406:SF1">
    <property type="entry name" value="PROTEIN YCEI"/>
    <property type="match status" value="1"/>
</dbReference>
<dbReference type="SUPFAM" id="SSF101874">
    <property type="entry name" value="YceI-like"/>
    <property type="match status" value="1"/>
</dbReference>
<sequence>MKVLLLIFMSCCLSAAVVQHGIYTSNNGTVNFRSEAPFELINATSKEMKGAVDISKNNFAFRIRIRSFEGFNSPLQREHFNENYMESEKYPEATFSGKIIETINYEQKGKYTIRAKGILTIHGVEQERIIKSEMELTGKSILISSSFTVLLSDHQIPIPRVVKEKLANEIKVDIKTELLPK</sequence>
<feature type="domain" description="Lipid/polyisoprenoid-binding YceI-like" evidence="2">
    <location>
        <begin position="38"/>
        <end position="177"/>
    </location>
</feature>
<proteinExistence type="predicted"/>
<evidence type="ECO:0000313" key="4">
    <source>
        <dbReference type="Proteomes" id="UP000316167"/>
    </source>
</evidence>
<evidence type="ECO:0000259" key="2">
    <source>
        <dbReference type="Pfam" id="PF04264"/>
    </source>
</evidence>
<protein>
    <submittedName>
        <fullName evidence="3">YceI-like domain-containing protein</fullName>
    </submittedName>
</protein>
<keyword evidence="1" id="KW-0732">Signal</keyword>
<keyword evidence="4" id="KW-1185">Reference proteome</keyword>
<dbReference type="AlphaFoldDB" id="A0A562SKR5"/>